<feature type="domain" description="N-acetyltransferase" evidence="1">
    <location>
        <begin position="6"/>
        <end position="152"/>
    </location>
</feature>
<dbReference type="EMBL" id="BMGC01000006">
    <property type="protein sequence ID" value="GGB26869.1"/>
    <property type="molecule type" value="Genomic_DNA"/>
</dbReference>
<evidence type="ECO:0000313" key="3">
    <source>
        <dbReference type="Proteomes" id="UP000621454"/>
    </source>
</evidence>
<dbReference type="InterPro" id="IPR016181">
    <property type="entry name" value="Acyl_CoA_acyltransferase"/>
</dbReference>
<evidence type="ECO:0000259" key="1">
    <source>
        <dbReference type="PROSITE" id="PS51186"/>
    </source>
</evidence>
<dbReference type="Gene3D" id="3.40.630.30">
    <property type="match status" value="1"/>
</dbReference>
<dbReference type="RefSeq" id="WP_188585826.1">
    <property type="nucleotide sequence ID" value="NZ_BMGC01000006.1"/>
</dbReference>
<organism evidence="2 3">
    <name type="scientific">Gordonia jinhuaensis</name>
    <dbReference type="NCBI Taxonomy" id="1517702"/>
    <lineage>
        <taxon>Bacteria</taxon>
        <taxon>Bacillati</taxon>
        <taxon>Actinomycetota</taxon>
        <taxon>Actinomycetes</taxon>
        <taxon>Mycobacteriales</taxon>
        <taxon>Gordoniaceae</taxon>
        <taxon>Gordonia</taxon>
    </lineage>
</organism>
<dbReference type="InterPro" id="IPR000182">
    <property type="entry name" value="GNAT_dom"/>
</dbReference>
<sequence>MTATAILHRSWALDLDTITLYDILKLRQDVFVVEQSCPYEELDGRDLAPTTRHLWLEEDGQVICTLRLLEEYDEVEGDIFRIGRLCTERAHRGQGHTTRLLRTALAEVGPRICRIHAQSYLVDMYAKHGFRPEGPEYLLDGIPHVPMIRGGAESAAS</sequence>
<dbReference type="GO" id="GO:0016747">
    <property type="term" value="F:acyltransferase activity, transferring groups other than amino-acyl groups"/>
    <property type="evidence" value="ECO:0007669"/>
    <property type="project" value="InterPro"/>
</dbReference>
<name>A0A916T3S9_9ACTN</name>
<dbReference type="AlphaFoldDB" id="A0A916T3S9"/>
<keyword evidence="3" id="KW-1185">Reference proteome</keyword>
<reference evidence="2" key="2">
    <citation type="submission" date="2020-09" db="EMBL/GenBank/DDBJ databases">
        <authorList>
            <person name="Sun Q."/>
            <person name="Zhou Y."/>
        </authorList>
    </citation>
    <scope>NUCLEOTIDE SEQUENCE</scope>
    <source>
        <strain evidence="2">CGMCC 1.12827</strain>
    </source>
</reference>
<dbReference type="SUPFAM" id="SSF55729">
    <property type="entry name" value="Acyl-CoA N-acyltransferases (Nat)"/>
    <property type="match status" value="1"/>
</dbReference>
<reference evidence="2" key="1">
    <citation type="journal article" date="2014" name="Int. J. Syst. Evol. Microbiol.">
        <title>Complete genome sequence of Corynebacterium casei LMG S-19264T (=DSM 44701T), isolated from a smear-ripened cheese.</title>
        <authorList>
            <consortium name="US DOE Joint Genome Institute (JGI-PGF)"/>
            <person name="Walter F."/>
            <person name="Albersmeier A."/>
            <person name="Kalinowski J."/>
            <person name="Ruckert C."/>
        </authorList>
    </citation>
    <scope>NUCLEOTIDE SEQUENCE</scope>
    <source>
        <strain evidence="2">CGMCC 1.12827</strain>
    </source>
</reference>
<protein>
    <submittedName>
        <fullName evidence="2">ElaA protein</fullName>
    </submittedName>
</protein>
<evidence type="ECO:0000313" key="2">
    <source>
        <dbReference type="EMBL" id="GGB26869.1"/>
    </source>
</evidence>
<dbReference type="CDD" id="cd04301">
    <property type="entry name" value="NAT_SF"/>
    <property type="match status" value="1"/>
</dbReference>
<proteinExistence type="predicted"/>
<gene>
    <name evidence="2" type="ORF">GCM10011489_13750</name>
</gene>
<dbReference type="Proteomes" id="UP000621454">
    <property type="component" value="Unassembled WGS sequence"/>
</dbReference>
<dbReference type="PROSITE" id="PS51186">
    <property type="entry name" value="GNAT"/>
    <property type="match status" value="1"/>
</dbReference>
<dbReference type="Pfam" id="PF13673">
    <property type="entry name" value="Acetyltransf_10"/>
    <property type="match status" value="1"/>
</dbReference>
<comment type="caution">
    <text evidence="2">The sequence shown here is derived from an EMBL/GenBank/DDBJ whole genome shotgun (WGS) entry which is preliminary data.</text>
</comment>
<accession>A0A916T3S9</accession>